<organism evidence="8 9">
    <name type="scientific">Paucilactobacillus nenjiangensis</name>
    <dbReference type="NCBI Taxonomy" id="1296540"/>
    <lineage>
        <taxon>Bacteria</taxon>
        <taxon>Bacillati</taxon>
        <taxon>Bacillota</taxon>
        <taxon>Bacilli</taxon>
        <taxon>Lactobacillales</taxon>
        <taxon>Lactobacillaceae</taxon>
        <taxon>Paucilactobacillus</taxon>
    </lineage>
</organism>
<dbReference type="InterPro" id="IPR001792">
    <property type="entry name" value="Acylphosphatase-like_dom"/>
</dbReference>
<comment type="similarity">
    <text evidence="1 6">Belongs to the acylphosphatase family.</text>
</comment>
<evidence type="ECO:0000256" key="4">
    <source>
        <dbReference type="ARBA" id="ARBA00047645"/>
    </source>
</evidence>
<dbReference type="EMBL" id="CP043939">
    <property type="protein sequence ID" value="QER67308.1"/>
    <property type="molecule type" value="Genomic_DNA"/>
</dbReference>
<dbReference type="Gene3D" id="3.30.70.100">
    <property type="match status" value="1"/>
</dbReference>
<proteinExistence type="inferred from homology"/>
<dbReference type="Proteomes" id="UP000325295">
    <property type="component" value="Chromosome"/>
</dbReference>
<feature type="active site" evidence="5">
    <location>
        <position position="36"/>
    </location>
</feature>
<evidence type="ECO:0000256" key="5">
    <source>
        <dbReference type="PROSITE-ProRule" id="PRU00520"/>
    </source>
</evidence>
<keyword evidence="5" id="KW-0378">Hydrolase</keyword>
<dbReference type="OrthoDB" id="9808093at2"/>
<evidence type="ECO:0000259" key="7">
    <source>
        <dbReference type="PROSITE" id="PS51160"/>
    </source>
</evidence>
<dbReference type="EC" id="3.6.1.7" evidence="2 5"/>
<feature type="active site" evidence="5">
    <location>
        <position position="18"/>
    </location>
</feature>
<reference evidence="8 9" key="1">
    <citation type="submission" date="2019-09" db="EMBL/GenBank/DDBJ databases">
        <title>Complete Genome Sequence of Lactobacillus nenjiangensis SH-Y15, isolated from sauerkraut.</title>
        <authorList>
            <person name="Yang H."/>
        </authorList>
    </citation>
    <scope>NUCLEOTIDE SEQUENCE [LARGE SCALE GENOMIC DNA]</scope>
    <source>
        <strain evidence="8 9">SH-Y15</strain>
    </source>
</reference>
<name>A0A5P1X4U5_9LACO</name>
<feature type="domain" description="Acylphosphatase-like" evidence="7">
    <location>
        <begin position="3"/>
        <end position="50"/>
    </location>
</feature>
<dbReference type="InterPro" id="IPR020456">
    <property type="entry name" value="Acylphosphatase"/>
</dbReference>
<comment type="catalytic activity">
    <reaction evidence="4 5">
        <text>an acyl phosphate + H2O = a carboxylate + phosphate + H(+)</text>
        <dbReference type="Rhea" id="RHEA:14965"/>
        <dbReference type="ChEBI" id="CHEBI:15377"/>
        <dbReference type="ChEBI" id="CHEBI:15378"/>
        <dbReference type="ChEBI" id="CHEBI:29067"/>
        <dbReference type="ChEBI" id="CHEBI:43474"/>
        <dbReference type="ChEBI" id="CHEBI:59918"/>
        <dbReference type="EC" id="3.6.1.7"/>
    </reaction>
</comment>
<evidence type="ECO:0000313" key="8">
    <source>
        <dbReference type="EMBL" id="QER67308.1"/>
    </source>
</evidence>
<dbReference type="AlphaFoldDB" id="A0A5P1X4U5"/>
<dbReference type="Pfam" id="PF00708">
    <property type="entry name" value="Acylphosphatase"/>
    <property type="match status" value="1"/>
</dbReference>
<evidence type="ECO:0000256" key="6">
    <source>
        <dbReference type="RuleBase" id="RU004168"/>
    </source>
</evidence>
<protein>
    <recommendedName>
        <fullName evidence="3 5">acylphosphatase</fullName>
        <ecNumber evidence="2 5">3.6.1.7</ecNumber>
    </recommendedName>
</protein>
<dbReference type="SUPFAM" id="SSF54975">
    <property type="entry name" value="Acylphosphatase/BLUF domain-like"/>
    <property type="match status" value="1"/>
</dbReference>
<sequence>MESIKITVTGRVQRVGFRWSVVSLAQRLNIKGFVKNLPNGDVYIEAEGPT</sequence>
<evidence type="ECO:0000256" key="1">
    <source>
        <dbReference type="ARBA" id="ARBA00005614"/>
    </source>
</evidence>
<accession>A0A5P1X4U5</accession>
<dbReference type="InterPro" id="IPR017968">
    <property type="entry name" value="Acylphosphatase_CS"/>
</dbReference>
<evidence type="ECO:0000313" key="9">
    <source>
        <dbReference type="Proteomes" id="UP000325295"/>
    </source>
</evidence>
<dbReference type="PANTHER" id="PTHR47268:SF4">
    <property type="entry name" value="ACYLPHOSPHATASE"/>
    <property type="match status" value="1"/>
</dbReference>
<dbReference type="PANTHER" id="PTHR47268">
    <property type="entry name" value="ACYLPHOSPHATASE"/>
    <property type="match status" value="1"/>
</dbReference>
<evidence type="ECO:0000256" key="3">
    <source>
        <dbReference type="ARBA" id="ARBA00015991"/>
    </source>
</evidence>
<dbReference type="PROSITE" id="PS00151">
    <property type="entry name" value="ACYLPHOSPHATASE_2"/>
    <property type="match status" value="1"/>
</dbReference>
<keyword evidence="9" id="KW-1185">Reference proteome</keyword>
<dbReference type="RefSeq" id="WP_150203925.1">
    <property type="nucleotide sequence ID" value="NZ_CP043939.1"/>
</dbReference>
<dbReference type="PROSITE" id="PS51160">
    <property type="entry name" value="ACYLPHOSPHATASE_3"/>
    <property type="match status" value="1"/>
</dbReference>
<gene>
    <name evidence="8" type="ORF">F0161_05200</name>
</gene>
<evidence type="ECO:0000256" key="2">
    <source>
        <dbReference type="ARBA" id="ARBA00012150"/>
    </source>
</evidence>
<dbReference type="GO" id="GO:0003998">
    <property type="term" value="F:acylphosphatase activity"/>
    <property type="evidence" value="ECO:0007669"/>
    <property type="project" value="UniProtKB-EC"/>
</dbReference>
<dbReference type="KEGG" id="lnn:F0161_05200"/>
<dbReference type="InterPro" id="IPR036046">
    <property type="entry name" value="Acylphosphatase-like_dom_sf"/>
</dbReference>